<sequence>MAEYRITGVWVNQNRMITHYAFHTVGEISTSRTTKITKADAIALLEKPGNTAVTWIWNYKSAAWNVGESVTVVNGENGKYLRSNPDNTLTDNLEHLIDLDWIAPRVL</sequence>
<reference evidence="1 2" key="1">
    <citation type="submission" date="2019-11" db="EMBL/GenBank/DDBJ databases">
        <title>Description of Pedobacter sp. LMG 31462T.</title>
        <authorList>
            <person name="Carlier A."/>
            <person name="Qi S."/>
            <person name="Vandamme P."/>
        </authorList>
    </citation>
    <scope>NUCLEOTIDE SEQUENCE [LARGE SCALE GENOMIC DNA]</scope>
    <source>
        <strain evidence="1 2">LMG 31462</strain>
    </source>
</reference>
<accession>A0ABR6ES38</accession>
<evidence type="ECO:0000313" key="2">
    <source>
        <dbReference type="Proteomes" id="UP000636110"/>
    </source>
</evidence>
<dbReference type="EMBL" id="WNXC01000001">
    <property type="protein sequence ID" value="MBB2147867.1"/>
    <property type="molecule type" value="Genomic_DNA"/>
</dbReference>
<dbReference type="Pfam" id="PF13031">
    <property type="entry name" value="DUF3892"/>
    <property type="match status" value="1"/>
</dbReference>
<dbReference type="RefSeq" id="WP_182953266.1">
    <property type="nucleotide sequence ID" value="NZ_WNXC01000001.1"/>
</dbReference>
<organism evidence="1 2">
    <name type="scientific">Pedobacter gandavensis</name>
    <dbReference type="NCBI Taxonomy" id="2679963"/>
    <lineage>
        <taxon>Bacteria</taxon>
        <taxon>Pseudomonadati</taxon>
        <taxon>Bacteroidota</taxon>
        <taxon>Sphingobacteriia</taxon>
        <taxon>Sphingobacteriales</taxon>
        <taxon>Sphingobacteriaceae</taxon>
        <taxon>Pedobacter</taxon>
    </lineage>
</organism>
<proteinExistence type="predicted"/>
<keyword evidence="2" id="KW-1185">Reference proteome</keyword>
<comment type="caution">
    <text evidence="1">The sequence shown here is derived from an EMBL/GenBank/DDBJ whole genome shotgun (WGS) entry which is preliminary data.</text>
</comment>
<gene>
    <name evidence="1" type="ORF">GM920_02970</name>
</gene>
<dbReference type="Proteomes" id="UP000636110">
    <property type="component" value="Unassembled WGS sequence"/>
</dbReference>
<name>A0ABR6ES38_9SPHI</name>
<evidence type="ECO:0000313" key="1">
    <source>
        <dbReference type="EMBL" id="MBB2147867.1"/>
    </source>
</evidence>
<dbReference type="InterPro" id="IPR024997">
    <property type="entry name" value="DUF3892"/>
</dbReference>
<protein>
    <submittedName>
        <fullName evidence="1">DUF3892 domain-containing protein</fullName>
    </submittedName>
</protein>